<proteinExistence type="predicted"/>
<organism evidence="4 5">
    <name type="scientific">Cardamine amara subsp. amara</name>
    <dbReference type="NCBI Taxonomy" id="228776"/>
    <lineage>
        <taxon>Eukaryota</taxon>
        <taxon>Viridiplantae</taxon>
        <taxon>Streptophyta</taxon>
        <taxon>Embryophyta</taxon>
        <taxon>Tracheophyta</taxon>
        <taxon>Spermatophyta</taxon>
        <taxon>Magnoliopsida</taxon>
        <taxon>eudicotyledons</taxon>
        <taxon>Gunneridae</taxon>
        <taxon>Pentapetalae</taxon>
        <taxon>rosids</taxon>
        <taxon>malvids</taxon>
        <taxon>Brassicales</taxon>
        <taxon>Brassicaceae</taxon>
        <taxon>Cardamineae</taxon>
        <taxon>Cardamine</taxon>
    </lineage>
</organism>
<reference evidence="4 5" key="1">
    <citation type="submission" date="2024-04" db="EMBL/GenBank/DDBJ databases">
        <title>Genome assembly C_amara_ONT_v2.</title>
        <authorList>
            <person name="Yant L."/>
            <person name="Moore C."/>
            <person name="Slenker M."/>
        </authorList>
    </citation>
    <scope>NUCLEOTIDE SEQUENCE [LARGE SCALE GENOMIC DNA]</scope>
    <source>
        <tissue evidence="4">Leaf</tissue>
    </source>
</reference>
<dbReference type="Proteomes" id="UP001558713">
    <property type="component" value="Unassembled WGS sequence"/>
</dbReference>
<keyword evidence="5" id="KW-1185">Reference proteome</keyword>
<name>A0ABD0ZFP7_CARAN</name>
<comment type="subcellular location">
    <subcellularLocation>
        <location evidence="1">Nucleus</location>
    </subcellularLocation>
</comment>
<keyword evidence="2" id="KW-0539">Nucleus</keyword>
<evidence type="ECO:0000313" key="5">
    <source>
        <dbReference type="Proteomes" id="UP001558713"/>
    </source>
</evidence>
<feature type="compositionally biased region" description="Low complexity" evidence="3">
    <location>
        <begin position="22"/>
        <end position="41"/>
    </location>
</feature>
<dbReference type="InterPro" id="IPR051992">
    <property type="entry name" value="OxStress_Response_Reg"/>
</dbReference>
<accession>A0ABD0ZFP7</accession>
<evidence type="ECO:0000256" key="3">
    <source>
        <dbReference type="SAM" id="MobiDB-lite"/>
    </source>
</evidence>
<dbReference type="EMBL" id="JBANAX010000808">
    <property type="protein sequence ID" value="KAL1192831.1"/>
    <property type="molecule type" value="Genomic_DNA"/>
</dbReference>
<dbReference type="PANTHER" id="PTHR33172">
    <property type="entry name" value="OS08G0516900 PROTEIN"/>
    <property type="match status" value="1"/>
</dbReference>
<sequence length="201" mass="21840">MGIVMDETDYGDVRTFSVVEKGAGASSGGCWSSSSSSSSASIWKNSDDENEVESSNKGPLDMMESLEEVLPIRRGISNFYKGRSKSFMSLSEAASLPIKDLAKPENSHTRRRRNLFSHRMYSRGGILKKPVKSALTIAVTSMSQREGDSSSSSDDDSPPRQLHLNLPPRQSKGSFGNCVPVVDSPRCFKSATGSNIHNIIC</sequence>
<dbReference type="GO" id="GO:0005634">
    <property type="term" value="C:nucleus"/>
    <property type="evidence" value="ECO:0007669"/>
    <property type="project" value="UniProtKB-SubCell"/>
</dbReference>
<evidence type="ECO:0000256" key="2">
    <source>
        <dbReference type="ARBA" id="ARBA00023242"/>
    </source>
</evidence>
<gene>
    <name evidence="4" type="ORF">V5N11_003386</name>
</gene>
<evidence type="ECO:0000256" key="1">
    <source>
        <dbReference type="ARBA" id="ARBA00004123"/>
    </source>
</evidence>
<feature type="region of interest" description="Disordered" evidence="3">
    <location>
        <begin position="22"/>
        <end position="60"/>
    </location>
</feature>
<protein>
    <submittedName>
        <fullName evidence="4">Protein OXIDATIVE STRESS 3 LIKE 2</fullName>
    </submittedName>
</protein>
<evidence type="ECO:0000313" key="4">
    <source>
        <dbReference type="EMBL" id="KAL1192831.1"/>
    </source>
</evidence>
<dbReference type="GO" id="GO:0006950">
    <property type="term" value="P:response to stress"/>
    <property type="evidence" value="ECO:0007669"/>
    <property type="project" value="UniProtKB-ARBA"/>
</dbReference>
<dbReference type="PANTHER" id="PTHR33172:SF107">
    <property type="entry name" value="PROTEIN OXIDATIVE STRESS 3 LIKE 2"/>
    <property type="match status" value="1"/>
</dbReference>
<dbReference type="AlphaFoldDB" id="A0ABD0ZFP7"/>
<comment type="caution">
    <text evidence="4">The sequence shown here is derived from an EMBL/GenBank/DDBJ whole genome shotgun (WGS) entry which is preliminary data.</text>
</comment>
<feature type="region of interest" description="Disordered" evidence="3">
    <location>
        <begin position="141"/>
        <end position="175"/>
    </location>
</feature>